<dbReference type="RefSeq" id="WP_107552980.1">
    <property type="nucleotide sequence ID" value="NZ_PZEV01000057.1"/>
</dbReference>
<organism evidence="1 2">
    <name type="scientific">Staphylococcus warneri</name>
    <dbReference type="NCBI Taxonomy" id="1292"/>
    <lineage>
        <taxon>Bacteria</taxon>
        <taxon>Bacillati</taxon>
        <taxon>Bacillota</taxon>
        <taxon>Bacilli</taxon>
        <taxon>Bacillales</taxon>
        <taxon>Staphylococcaceae</taxon>
        <taxon>Staphylococcus</taxon>
    </lineage>
</organism>
<evidence type="ECO:0000313" key="2">
    <source>
        <dbReference type="Proteomes" id="UP000240717"/>
    </source>
</evidence>
<feature type="non-terminal residue" evidence="1">
    <location>
        <position position="1"/>
    </location>
</feature>
<sequence>YNEYETIEEDLLNVINQYFKKRNSNKSNVTIAEMLNQEEISPLSYESIIIDNRAIDNEFLLSSNSIINKKLQRDFYENIESNSYIESINVLFEDLLNLINKAELPLKSKTFDIKQFIKLLSFEYSLNEDYSKLIVRIEQILPLLVEELNKQYGGKLLLIYLYPEANLSPKEQIRLKELIISLGIDIIVLTGSLHFLAKDWKYNNYIRCDNQKISSELVDNLLWNAPLNFERSEIEQSLNQFILAYQDKIEIKPIISNYQIAQIMLFSSIDLYVGVSYMQHCNHEFILNIDETKLPLSMAKYLEQFVKEN</sequence>
<gene>
    <name evidence="1" type="ORF">BU085_11605</name>
</gene>
<comment type="caution">
    <text evidence="1">The sequence shown here is derived from an EMBL/GenBank/DDBJ whole genome shotgun (WGS) entry which is preliminary data.</text>
</comment>
<protein>
    <submittedName>
        <fullName evidence="1">Uncharacterized protein</fullName>
    </submittedName>
</protein>
<name>A0A2T4PXS9_STAWA</name>
<dbReference type="Proteomes" id="UP000240717">
    <property type="component" value="Unassembled WGS sequence"/>
</dbReference>
<evidence type="ECO:0000313" key="1">
    <source>
        <dbReference type="EMBL" id="PTI49640.1"/>
    </source>
</evidence>
<dbReference type="AlphaFoldDB" id="A0A2T4PXS9"/>
<accession>A0A2T4PXS9</accession>
<proteinExistence type="predicted"/>
<dbReference type="EMBL" id="PZEV01000057">
    <property type="protein sequence ID" value="PTI49640.1"/>
    <property type="molecule type" value="Genomic_DNA"/>
</dbReference>
<reference evidence="1 2" key="1">
    <citation type="journal article" date="2016" name="Front. Microbiol.">
        <title>Comprehensive Phylogenetic Analysis of Bovine Non-aureus Staphylococci Species Based on Whole-Genome Sequencing.</title>
        <authorList>
            <person name="Naushad S."/>
            <person name="Barkema H.W."/>
            <person name="Luby C."/>
            <person name="Condas L.A."/>
            <person name="Nobrega D.B."/>
            <person name="Carson D.A."/>
            <person name="De Buck J."/>
        </authorList>
    </citation>
    <scope>NUCLEOTIDE SEQUENCE [LARGE SCALE GENOMIC DNA]</scope>
    <source>
        <strain evidence="1 2">SNUC 2993</strain>
    </source>
</reference>